<dbReference type="InterPro" id="IPR014284">
    <property type="entry name" value="RNA_pol_sigma-70_dom"/>
</dbReference>
<dbReference type="PRINTS" id="PR00046">
    <property type="entry name" value="SIGMA70FCT"/>
</dbReference>
<evidence type="ECO:0000259" key="8">
    <source>
        <dbReference type="PROSITE" id="PS00716"/>
    </source>
</evidence>
<keyword evidence="5 6" id="KW-0804">Transcription</keyword>
<sequence length="294" mass="34121">MPLYEDSQAQRSQARFIRQSMSERLLSREEEYRLARSWRDDGDADSLHELIRAYTRLVVSLATKFRNYGLPMGDLIQEGTIGLLQAASRFEPERNVRFSTYASWWIRSAMQDFILRNWSIVRTGTTAAQKTLFFNFRRLRARIEDSSGRPFDEDGRVEVAKHLSVPLHDVNHMESRLSASDQSLNARVGEDGDDEWQDHLTDDRSSPEDLVISFHDSLTRSEWIEQALLELSQREQTIIRARRLSDDSKTLEDLGKDLGVSKERVRQLEQRALQKMKALLLDRVKRPLDLLADA</sequence>
<dbReference type="Gene3D" id="1.20.120.1810">
    <property type="match status" value="1"/>
</dbReference>
<proteinExistence type="inferred from homology"/>
<dbReference type="InterPro" id="IPR013324">
    <property type="entry name" value="RNA_pol_sigma_r3/r4-like"/>
</dbReference>
<dbReference type="PROSITE" id="PS00715">
    <property type="entry name" value="SIGMA70_1"/>
    <property type="match status" value="1"/>
</dbReference>
<evidence type="ECO:0000313" key="9">
    <source>
        <dbReference type="EMBL" id="NIA71085.1"/>
    </source>
</evidence>
<dbReference type="InterPro" id="IPR007630">
    <property type="entry name" value="RNA_pol_sigma70_r4"/>
</dbReference>
<keyword evidence="10" id="KW-1185">Reference proteome</keyword>
<evidence type="ECO:0000256" key="6">
    <source>
        <dbReference type="RuleBase" id="RU362124"/>
    </source>
</evidence>
<comment type="caution">
    <text evidence="9">The sequence shown here is derived from an EMBL/GenBank/DDBJ whole genome shotgun (WGS) entry which is preliminary data.</text>
</comment>
<protein>
    <recommendedName>
        <fullName evidence="6">RNA polymerase sigma factor</fullName>
    </recommendedName>
</protein>
<dbReference type="PIRSF" id="PIRSF000770">
    <property type="entry name" value="RNA_pol_sigma-SigE/K"/>
    <property type="match status" value="1"/>
</dbReference>
<evidence type="ECO:0000256" key="3">
    <source>
        <dbReference type="ARBA" id="ARBA00023082"/>
    </source>
</evidence>
<dbReference type="InterPro" id="IPR007627">
    <property type="entry name" value="RNA_pol_sigma70_r2"/>
</dbReference>
<evidence type="ECO:0000256" key="5">
    <source>
        <dbReference type="ARBA" id="ARBA00023163"/>
    </source>
</evidence>
<organism evidence="9 10">
    <name type="scientific">Pelagibius litoralis</name>
    <dbReference type="NCBI Taxonomy" id="374515"/>
    <lineage>
        <taxon>Bacteria</taxon>
        <taxon>Pseudomonadati</taxon>
        <taxon>Pseudomonadota</taxon>
        <taxon>Alphaproteobacteria</taxon>
        <taxon>Rhodospirillales</taxon>
        <taxon>Rhodovibrionaceae</taxon>
        <taxon>Pelagibius</taxon>
    </lineage>
</organism>
<dbReference type="GO" id="GO:0016987">
    <property type="term" value="F:sigma factor activity"/>
    <property type="evidence" value="ECO:0007669"/>
    <property type="project" value="UniProtKB-KW"/>
</dbReference>
<dbReference type="EMBL" id="JAAQPH010000018">
    <property type="protein sequence ID" value="NIA71085.1"/>
    <property type="molecule type" value="Genomic_DNA"/>
</dbReference>
<keyword evidence="3 6" id="KW-0731">Sigma factor</keyword>
<dbReference type="PROSITE" id="PS00716">
    <property type="entry name" value="SIGMA70_2"/>
    <property type="match status" value="1"/>
</dbReference>
<comment type="similarity">
    <text evidence="1 6">Belongs to the sigma-70 factor family.</text>
</comment>
<dbReference type="InterPro" id="IPR050813">
    <property type="entry name" value="Sigma-70_Factor"/>
</dbReference>
<dbReference type="RefSeq" id="WP_167228339.1">
    <property type="nucleotide sequence ID" value="NZ_JAAQPH010000018.1"/>
</dbReference>
<dbReference type="Pfam" id="PF04545">
    <property type="entry name" value="Sigma70_r4"/>
    <property type="match status" value="1"/>
</dbReference>
<dbReference type="PANTHER" id="PTHR30376">
    <property type="entry name" value="SIGMA FACTOR RPOH HEAT SHOCK RELATED"/>
    <property type="match status" value="1"/>
</dbReference>
<dbReference type="PANTHER" id="PTHR30376:SF3">
    <property type="entry name" value="RNA POLYMERASE SIGMA FACTOR RPOH"/>
    <property type="match status" value="1"/>
</dbReference>
<reference evidence="9" key="1">
    <citation type="submission" date="2020-03" db="EMBL/GenBank/DDBJ databases">
        <title>Genome of Pelagibius litoralis DSM 21314T.</title>
        <authorList>
            <person name="Wang G."/>
        </authorList>
    </citation>
    <scope>NUCLEOTIDE SEQUENCE</scope>
    <source>
        <strain evidence="9">DSM 21314</strain>
    </source>
</reference>
<name>A0A967KF44_9PROT</name>
<comment type="function">
    <text evidence="6">Sigma factors are initiation factors that promote the attachment of RNA polymerase to specific initiation sites and are then released.</text>
</comment>
<keyword evidence="2 6" id="KW-0805">Transcription regulation</keyword>
<dbReference type="InterPro" id="IPR000943">
    <property type="entry name" value="RNA_pol_sigma70"/>
</dbReference>
<dbReference type="NCBIfam" id="NF005143">
    <property type="entry name" value="PRK06596.1"/>
    <property type="match status" value="1"/>
</dbReference>
<dbReference type="GO" id="GO:0003677">
    <property type="term" value="F:DNA binding"/>
    <property type="evidence" value="ECO:0007669"/>
    <property type="project" value="UniProtKB-KW"/>
</dbReference>
<keyword evidence="4 6" id="KW-0238">DNA-binding</keyword>
<evidence type="ECO:0000256" key="1">
    <source>
        <dbReference type="ARBA" id="ARBA00007788"/>
    </source>
</evidence>
<dbReference type="NCBIfam" id="NF005693">
    <property type="entry name" value="PRK07500.1"/>
    <property type="match status" value="1"/>
</dbReference>
<dbReference type="GO" id="GO:0006352">
    <property type="term" value="P:DNA-templated transcription initiation"/>
    <property type="evidence" value="ECO:0007669"/>
    <property type="project" value="InterPro"/>
</dbReference>
<feature type="domain" description="RNA polymerase sigma-70" evidence="7">
    <location>
        <begin position="74"/>
        <end position="87"/>
    </location>
</feature>
<feature type="domain" description="RNA polymerase sigma-70" evidence="8">
    <location>
        <begin position="250"/>
        <end position="276"/>
    </location>
</feature>
<evidence type="ECO:0000256" key="2">
    <source>
        <dbReference type="ARBA" id="ARBA00023015"/>
    </source>
</evidence>
<dbReference type="CDD" id="cd06171">
    <property type="entry name" value="Sigma70_r4"/>
    <property type="match status" value="1"/>
</dbReference>
<gene>
    <name evidence="9" type="ORF">HBA54_21020</name>
</gene>
<evidence type="ECO:0000313" key="10">
    <source>
        <dbReference type="Proteomes" id="UP000761264"/>
    </source>
</evidence>
<accession>A0A967KF44</accession>
<dbReference type="SUPFAM" id="SSF88659">
    <property type="entry name" value="Sigma3 and sigma4 domains of RNA polymerase sigma factors"/>
    <property type="match status" value="1"/>
</dbReference>
<dbReference type="Proteomes" id="UP000761264">
    <property type="component" value="Unassembled WGS sequence"/>
</dbReference>
<dbReference type="NCBIfam" id="TIGR02937">
    <property type="entry name" value="sigma70-ECF"/>
    <property type="match status" value="1"/>
</dbReference>
<dbReference type="SUPFAM" id="SSF88946">
    <property type="entry name" value="Sigma2 domain of RNA polymerase sigma factors"/>
    <property type="match status" value="1"/>
</dbReference>
<evidence type="ECO:0000259" key="7">
    <source>
        <dbReference type="PROSITE" id="PS00715"/>
    </source>
</evidence>
<evidence type="ECO:0000256" key="4">
    <source>
        <dbReference type="ARBA" id="ARBA00023125"/>
    </source>
</evidence>
<dbReference type="Pfam" id="PF04542">
    <property type="entry name" value="Sigma70_r2"/>
    <property type="match status" value="1"/>
</dbReference>
<dbReference type="AlphaFoldDB" id="A0A967KF44"/>
<dbReference type="Gene3D" id="1.20.140.160">
    <property type="match status" value="1"/>
</dbReference>
<dbReference type="InterPro" id="IPR013325">
    <property type="entry name" value="RNA_pol_sigma_r2"/>
</dbReference>